<dbReference type="PANTHER" id="PTHR23501">
    <property type="entry name" value="MAJOR FACILITATOR SUPERFAMILY"/>
    <property type="match status" value="1"/>
</dbReference>
<keyword evidence="3 8" id="KW-0812">Transmembrane</keyword>
<organism evidence="10 11">
    <name type="scientific">Thelonectria olida</name>
    <dbReference type="NCBI Taxonomy" id="1576542"/>
    <lineage>
        <taxon>Eukaryota</taxon>
        <taxon>Fungi</taxon>
        <taxon>Dikarya</taxon>
        <taxon>Ascomycota</taxon>
        <taxon>Pezizomycotina</taxon>
        <taxon>Sordariomycetes</taxon>
        <taxon>Hypocreomycetidae</taxon>
        <taxon>Hypocreales</taxon>
        <taxon>Nectriaceae</taxon>
        <taxon>Thelonectria</taxon>
    </lineage>
</organism>
<feature type="domain" description="Major facilitator superfamily (MFS) profile" evidence="9">
    <location>
        <begin position="40"/>
        <end position="526"/>
    </location>
</feature>
<dbReference type="GO" id="GO:0012505">
    <property type="term" value="C:endomembrane system"/>
    <property type="evidence" value="ECO:0007669"/>
    <property type="project" value="UniProtKB-SubCell"/>
</dbReference>
<evidence type="ECO:0000256" key="1">
    <source>
        <dbReference type="ARBA" id="ARBA00004127"/>
    </source>
</evidence>
<feature type="transmembrane region" description="Helical" evidence="8">
    <location>
        <begin position="227"/>
        <end position="249"/>
    </location>
</feature>
<dbReference type="InterPro" id="IPR020846">
    <property type="entry name" value="MFS_dom"/>
</dbReference>
<keyword evidence="6" id="KW-0325">Glycoprotein</keyword>
<feature type="transmembrane region" description="Helical" evidence="8">
    <location>
        <begin position="74"/>
        <end position="93"/>
    </location>
</feature>
<dbReference type="Pfam" id="PF07690">
    <property type="entry name" value="MFS_1"/>
    <property type="match status" value="1"/>
</dbReference>
<dbReference type="InterPro" id="IPR011701">
    <property type="entry name" value="MFS"/>
</dbReference>
<feature type="transmembrane region" description="Helical" evidence="8">
    <location>
        <begin position="300"/>
        <end position="322"/>
    </location>
</feature>
<accession>A0A9P8W2X9</accession>
<evidence type="ECO:0000256" key="3">
    <source>
        <dbReference type="ARBA" id="ARBA00022692"/>
    </source>
</evidence>
<feature type="region of interest" description="Disordered" evidence="7">
    <location>
        <begin position="1"/>
        <end position="20"/>
    </location>
</feature>
<dbReference type="OrthoDB" id="3437016at2759"/>
<dbReference type="PROSITE" id="PS50850">
    <property type="entry name" value="MFS"/>
    <property type="match status" value="1"/>
</dbReference>
<evidence type="ECO:0000313" key="10">
    <source>
        <dbReference type="EMBL" id="KAH6887705.1"/>
    </source>
</evidence>
<feature type="transmembrane region" description="Helical" evidence="8">
    <location>
        <begin position="261"/>
        <end position="280"/>
    </location>
</feature>
<dbReference type="GO" id="GO:0000329">
    <property type="term" value="C:fungal-type vacuole membrane"/>
    <property type="evidence" value="ECO:0007669"/>
    <property type="project" value="TreeGrafter"/>
</dbReference>
<feature type="transmembrane region" description="Helical" evidence="8">
    <location>
        <begin position="431"/>
        <end position="452"/>
    </location>
</feature>
<feature type="transmembrane region" description="Helical" evidence="8">
    <location>
        <begin position="502"/>
        <end position="521"/>
    </location>
</feature>
<reference evidence="10 11" key="1">
    <citation type="journal article" date="2021" name="Nat. Commun.">
        <title>Genetic determinants of endophytism in the Arabidopsis root mycobiome.</title>
        <authorList>
            <person name="Mesny F."/>
            <person name="Miyauchi S."/>
            <person name="Thiergart T."/>
            <person name="Pickel B."/>
            <person name="Atanasova L."/>
            <person name="Karlsson M."/>
            <person name="Huettel B."/>
            <person name="Barry K.W."/>
            <person name="Haridas S."/>
            <person name="Chen C."/>
            <person name="Bauer D."/>
            <person name="Andreopoulos W."/>
            <person name="Pangilinan J."/>
            <person name="LaButti K."/>
            <person name="Riley R."/>
            <person name="Lipzen A."/>
            <person name="Clum A."/>
            <person name="Drula E."/>
            <person name="Henrissat B."/>
            <person name="Kohler A."/>
            <person name="Grigoriev I.V."/>
            <person name="Martin F.M."/>
            <person name="Hacquard S."/>
        </authorList>
    </citation>
    <scope>NUCLEOTIDE SEQUENCE [LARGE SCALE GENOMIC DNA]</scope>
    <source>
        <strain evidence="10 11">MPI-CAGE-CH-0241</strain>
    </source>
</reference>
<name>A0A9P8W2X9_9HYPO</name>
<evidence type="ECO:0000256" key="4">
    <source>
        <dbReference type="ARBA" id="ARBA00022989"/>
    </source>
</evidence>
<dbReference type="SUPFAM" id="SSF103473">
    <property type="entry name" value="MFS general substrate transporter"/>
    <property type="match status" value="1"/>
</dbReference>
<evidence type="ECO:0000256" key="2">
    <source>
        <dbReference type="ARBA" id="ARBA00022448"/>
    </source>
</evidence>
<feature type="transmembrane region" description="Helical" evidence="8">
    <location>
        <begin position="334"/>
        <end position="355"/>
    </location>
</feature>
<evidence type="ECO:0000256" key="7">
    <source>
        <dbReference type="SAM" id="MobiDB-lite"/>
    </source>
</evidence>
<dbReference type="InterPro" id="IPR036259">
    <property type="entry name" value="MFS_trans_sf"/>
</dbReference>
<feature type="transmembrane region" description="Helical" evidence="8">
    <location>
        <begin position="105"/>
        <end position="124"/>
    </location>
</feature>
<keyword evidence="5 8" id="KW-0472">Membrane</keyword>
<keyword evidence="4 8" id="KW-1133">Transmembrane helix</keyword>
<dbReference type="EMBL" id="JAGPYM010000014">
    <property type="protein sequence ID" value="KAH6887705.1"/>
    <property type="molecule type" value="Genomic_DNA"/>
</dbReference>
<dbReference type="GO" id="GO:0015174">
    <property type="term" value="F:basic amino acid transmembrane transporter activity"/>
    <property type="evidence" value="ECO:0007669"/>
    <property type="project" value="TreeGrafter"/>
</dbReference>
<sequence>MTGVCAKCPNKGDDPQDDSVSQAERTVYATSLSPVRVALILSTAWFGVFLGALDTTIIATLSAPISSEFNSLSLLSWLATSYITSNAACQPISGRLTDIFGRGPGLVFSNIIFALGNLICGLAPNQYAMIAGRFVAGIGGGGLMSIPTFLGSDLVPLRKRGVVGGIANIWYSCGAMAGGVFGGFIHDSTSLGWRLAFLIQVPPALLSAVAVMVLVKVPPKQSDKSYLARIDFVGAILTFSFLALLVLGLNVGGNLVKWTHPLPFVSIILSVILFITFIWWERRACQPIIPVKLLYNRTVLSACLTSFIIAMLTLTSILYIPLYLQVLGDSPTTAGLKILPASLGLAVGALGAGFIMRSTGKYVGLVISSIMVMTVGTVMFTFQSQASPAWITILAFFIVQATYSAVITVTQIACVASVDHSLQAIVTSTTYLARNIGSTIGMTMVSLIYQSILDFRLRARFGSYPNADSEITKIEDDLGHLQDLPPGWYDEVIESFVESFRAVWFIMLAWSILALICISPIKQHQLHTRLDRK</sequence>
<keyword evidence="2" id="KW-0813">Transport</keyword>
<dbReference type="PANTHER" id="PTHR23501:SF191">
    <property type="entry name" value="VACUOLAR BASIC AMINO ACID TRANSPORTER 4"/>
    <property type="match status" value="1"/>
</dbReference>
<keyword evidence="11" id="KW-1185">Reference proteome</keyword>
<proteinExistence type="predicted"/>
<feature type="transmembrane region" description="Helical" evidence="8">
    <location>
        <begin position="130"/>
        <end position="150"/>
    </location>
</feature>
<comment type="subcellular location">
    <subcellularLocation>
        <location evidence="1">Endomembrane system</location>
        <topology evidence="1">Multi-pass membrane protein</topology>
    </subcellularLocation>
</comment>
<evidence type="ECO:0000256" key="5">
    <source>
        <dbReference type="ARBA" id="ARBA00023136"/>
    </source>
</evidence>
<protein>
    <submittedName>
        <fullName evidence="10">Major facilitator superfamily domain-containing protein</fullName>
    </submittedName>
</protein>
<dbReference type="Gene3D" id="1.20.1250.20">
    <property type="entry name" value="MFS general substrate transporter like domains"/>
    <property type="match status" value="2"/>
</dbReference>
<evidence type="ECO:0000256" key="8">
    <source>
        <dbReference type="SAM" id="Phobius"/>
    </source>
</evidence>
<feature type="transmembrane region" description="Helical" evidence="8">
    <location>
        <begin position="37"/>
        <end position="62"/>
    </location>
</feature>
<feature type="transmembrane region" description="Helical" evidence="8">
    <location>
        <begin position="162"/>
        <end position="185"/>
    </location>
</feature>
<dbReference type="AlphaFoldDB" id="A0A9P8W2X9"/>
<comment type="caution">
    <text evidence="10">The sequence shown here is derived from an EMBL/GenBank/DDBJ whole genome shotgun (WGS) entry which is preliminary data.</text>
</comment>
<feature type="transmembrane region" description="Helical" evidence="8">
    <location>
        <begin position="388"/>
        <end position="410"/>
    </location>
</feature>
<feature type="transmembrane region" description="Helical" evidence="8">
    <location>
        <begin position="191"/>
        <end position="215"/>
    </location>
</feature>
<evidence type="ECO:0000256" key="6">
    <source>
        <dbReference type="ARBA" id="ARBA00023180"/>
    </source>
</evidence>
<dbReference type="Proteomes" id="UP000777438">
    <property type="component" value="Unassembled WGS sequence"/>
</dbReference>
<evidence type="ECO:0000313" key="11">
    <source>
        <dbReference type="Proteomes" id="UP000777438"/>
    </source>
</evidence>
<gene>
    <name evidence="10" type="ORF">B0T10DRAFT_574869</name>
</gene>
<feature type="transmembrane region" description="Helical" evidence="8">
    <location>
        <begin position="362"/>
        <end position="382"/>
    </location>
</feature>
<evidence type="ECO:0000259" key="9">
    <source>
        <dbReference type="PROSITE" id="PS50850"/>
    </source>
</evidence>